<dbReference type="Gene3D" id="1.10.287.1060">
    <property type="entry name" value="ESAT-6-like"/>
    <property type="match status" value="1"/>
</dbReference>
<dbReference type="InterPro" id="IPR036689">
    <property type="entry name" value="ESAT-6-like_sf"/>
</dbReference>
<evidence type="ECO:0000256" key="1">
    <source>
        <dbReference type="RuleBase" id="RU362001"/>
    </source>
</evidence>
<keyword evidence="2" id="KW-0175">Coiled coil</keyword>
<evidence type="ECO:0000313" key="4">
    <source>
        <dbReference type="Proteomes" id="UP000218689"/>
    </source>
</evidence>
<dbReference type="RefSeq" id="WP_094785325.1">
    <property type="nucleotide sequence ID" value="NZ_BEDT01000005.1"/>
</dbReference>
<accession>A0A224XFJ4</accession>
<dbReference type="AlphaFoldDB" id="A0A224XFJ4"/>
<gene>
    <name evidence="3" type="ORF">RsY01_1929</name>
</gene>
<dbReference type="Proteomes" id="UP000218689">
    <property type="component" value="Unassembled WGS sequence"/>
</dbReference>
<dbReference type="InterPro" id="IPR010310">
    <property type="entry name" value="T7SS_ESAT-6-like"/>
</dbReference>
<dbReference type="SUPFAM" id="SSF140453">
    <property type="entry name" value="EsxAB dimer-like"/>
    <property type="match status" value="1"/>
</dbReference>
<name>A0A224XFJ4_9LACT</name>
<comment type="similarity">
    <text evidence="1">Belongs to the WXG100 family.</text>
</comment>
<dbReference type="NCBIfam" id="TIGR03930">
    <property type="entry name" value="WXG100_ESAT6"/>
    <property type="match status" value="1"/>
</dbReference>
<feature type="coiled-coil region" evidence="2">
    <location>
        <begin position="18"/>
        <end position="75"/>
    </location>
</feature>
<evidence type="ECO:0000256" key="2">
    <source>
        <dbReference type="SAM" id="Coils"/>
    </source>
</evidence>
<sequence length="96" mass="11130">MAKISLTPEQLKSQAKIYTTAKNEIESAIQKVERTNKEIESQWQGAAFQAYLQQYQQLKKNVVQFENLLVDINKQLDKYAQTIEQRDAEDAKSFGF</sequence>
<organism evidence="3 4">
    <name type="scientific">Pseudolactococcus reticulitermitis</name>
    <dbReference type="NCBI Taxonomy" id="2025039"/>
    <lineage>
        <taxon>Bacteria</taxon>
        <taxon>Bacillati</taxon>
        <taxon>Bacillota</taxon>
        <taxon>Bacilli</taxon>
        <taxon>Lactobacillales</taxon>
        <taxon>Streptococcaceae</taxon>
        <taxon>Pseudolactococcus</taxon>
    </lineage>
</organism>
<proteinExistence type="inferred from homology"/>
<evidence type="ECO:0000313" key="3">
    <source>
        <dbReference type="EMBL" id="GAX48313.1"/>
    </source>
</evidence>
<dbReference type="Pfam" id="PF06013">
    <property type="entry name" value="WXG100"/>
    <property type="match status" value="1"/>
</dbReference>
<protein>
    <recommendedName>
        <fullName evidence="1">ESAT-6-like protein</fullName>
    </recommendedName>
</protein>
<dbReference type="EMBL" id="BEDT01000005">
    <property type="protein sequence ID" value="GAX48313.1"/>
    <property type="molecule type" value="Genomic_DNA"/>
</dbReference>
<dbReference type="OrthoDB" id="4978934at2"/>
<keyword evidence="4" id="KW-1185">Reference proteome</keyword>
<reference evidence="4" key="1">
    <citation type="submission" date="2017-08" db="EMBL/GenBank/DDBJ databases">
        <title>Draft genome sequence of Lactococcus sp. strain Rs-Y01, isolated from the gut of the lower termite Reticulitermes speratus.</title>
        <authorList>
            <person name="Ohkuma M."/>
            <person name="Yuki M."/>
        </authorList>
    </citation>
    <scope>NUCLEOTIDE SEQUENCE [LARGE SCALE GENOMIC DNA]</scope>
    <source>
        <strain evidence="4">Rs-Y01</strain>
    </source>
</reference>
<comment type="caution">
    <text evidence="3">The sequence shown here is derived from an EMBL/GenBank/DDBJ whole genome shotgun (WGS) entry which is preliminary data.</text>
</comment>